<organism evidence="5 6">
    <name type="scientific">Salmonella enterica subsp. enterica serovar Poona</name>
    <dbReference type="NCBI Taxonomy" id="436295"/>
    <lineage>
        <taxon>Bacteria</taxon>
        <taxon>Pseudomonadati</taxon>
        <taxon>Pseudomonadota</taxon>
        <taxon>Gammaproteobacteria</taxon>
        <taxon>Enterobacterales</taxon>
        <taxon>Enterobacteriaceae</taxon>
        <taxon>Salmonella</taxon>
    </lineage>
</organism>
<dbReference type="InterPro" id="IPR001633">
    <property type="entry name" value="EAL_dom"/>
</dbReference>
<dbReference type="InterPro" id="IPR035919">
    <property type="entry name" value="EAL_sf"/>
</dbReference>
<feature type="non-terminal residue" evidence="5">
    <location>
        <position position="160"/>
    </location>
</feature>
<dbReference type="SUPFAM" id="SSF141868">
    <property type="entry name" value="EAL domain-like"/>
    <property type="match status" value="1"/>
</dbReference>
<sequence length="160" mass="18569">YNAKEGGRGQFCVFSPEMNQRVFDYHWLDTNLRKALENDQLLIHYQPKITWRGEVRSLEALVRWQSPERGLIPPLEFISYAEESGLIVPLGRWVILDVVRQIAKWRDKGINLRVAVNFSARQLADQTLFTALKQALYDLNFESCPIDVELTESCLIENDT</sequence>
<evidence type="ECO:0000256" key="1">
    <source>
        <dbReference type="ARBA" id="ARBA00010927"/>
    </source>
</evidence>
<comment type="subunit">
    <text evidence="2">Interacts with FlhD in the FlhC(2)FlhD(4) heterohexamer, inhibiting its ability to activate transcription.</text>
</comment>
<dbReference type="EMBL" id="PYKK01001388">
    <property type="protein sequence ID" value="TGD26721.1"/>
    <property type="molecule type" value="Genomic_DNA"/>
</dbReference>
<comment type="caution">
    <text evidence="5">The sequence shown here is derived from an EMBL/GenBank/DDBJ whole genome shotgun (WGS) entry which is preliminary data.</text>
</comment>
<name>A0A659S4P7_SALET</name>
<evidence type="ECO:0000313" key="5">
    <source>
        <dbReference type="EMBL" id="TGD26721.1"/>
    </source>
</evidence>
<feature type="non-terminal residue" evidence="5">
    <location>
        <position position="1"/>
    </location>
</feature>
<dbReference type="Pfam" id="PF00563">
    <property type="entry name" value="EAL"/>
    <property type="match status" value="1"/>
</dbReference>
<proteinExistence type="inferred from homology"/>
<dbReference type="CDD" id="cd01948">
    <property type="entry name" value="EAL"/>
    <property type="match status" value="1"/>
</dbReference>
<evidence type="ECO:0000259" key="4">
    <source>
        <dbReference type="PROSITE" id="PS50883"/>
    </source>
</evidence>
<evidence type="ECO:0000256" key="3">
    <source>
        <dbReference type="ARBA" id="ARBA00018009"/>
    </source>
</evidence>
<protein>
    <recommendedName>
        <fullName evidence="3">Anti-FlhC(2)FlhD(4) factor YdiV</fullName>
    </recommendedName>
</protein>
<accession>A0A659S4P7</accession>
<dbReference type="Proteomes" id="UP000297989">
    <property type="component" value="Unassembled WGS sequence"/>
</dbReference>
<dbReference type="InterPro" id="IPR052155">
    <property type="entry name" value="Biofilm_reg_signaling"/>
</dbReference>
<evidence type="ECO:0000313" key="6">
    <source>
        <dbReference type="Proteomes" id="UP000297989"/>
    </source>
</evidence>
<dbReference type="PROSITE" id="PS50883">
    <property type="entry name" value="EAL"/>
    <property type="match status" value="1"/>
</dbReference>
<dbReference type="Gene3D" id="3.20.20.450">
    <property type="entry name" value="EAL domain"/>
    <property type="match status" value="1"/>
</dbReference>
<feature type="domain" description="EAL" evidence="4">
    <location>
        <begin position="25"/>
        <end position="160"/>
    </location>
</feature>
<gene>
    <name evidence="5" type="ORF">C9F10_19960</name>
</gene>
<evidence type="ECO:0000256" key="2">
    <source>
        <dbReference type="ARBA" id="ARBA00011576"/>
    </source>
</evidence>
<dbReference type="AlphaFoldDB" id="A0A659S4P7"/>
<reference evidence="5 6" key="1">
    <citation type="submission" date="2018-03" db="EMBL/GenBank/DDBJ databases">
        <title>Non-Typhoidal Salmonella genome sequencing and assembly.</title>
        <authorList>
            <person name="Matchawe C."/>
        </authorList>
    </citation>
    <scope>NUCLEOTIDE SEQUENCE [LARGE SCALE GENOMIC DNA]</scope>
    <source>
        <strain evidence="5 6">8EV</strain>
    </source>
</reference>
<comment type="similarity">
    <text evidence="1">Belongs to the YdiV family.</text>
</comment>
<dbReference type="SMART" id="SM00052">
    <property type="entry name" value="EAL"/>
    <property type="match status" value="1"/>
</dbReference>
<dbReference type="PANTHER" id="PTHR44757:SF11">
    <property type="entry name" value="CYCLIC DI-GMP PHOSPHODIESTERASE PDER"/>
    <property type="match status" value="1"/>
</dbReference>
<dbReference type="PANTHER" id="PTHR44757">
    <property type="entry name" value="DIGUANYLATE CYCLASE DGCP"/>
    <property type="match status" value="1"/>
</dbReference>